<keyword evidence="1" id="KW-0175">Coiled coil</keyword>
<feature type="coiled-coil region" evidence="1">
    <location>
        <begin position="93"/>
        <end position="127"/>
    </location>
</feature>
<dbReference type="PANTHER" id="PTHR34533">
    <property type="entry name" value="TRANSMEMBRANE PROTEIN CCDC163"/>
    <property type="match status" value="1"/>
</dbReference>
<evidence type="ECO:0000313" key="4">
    <source>
        <dbReference type="Proteomes" id="UP001209878"/>
    </source>
</evidence>
<dbReference type="Proteomes" id="UP001209878">
    <property type="component" value="Unassembled WGS sequence"/>
</dbReference>
<organism evidence="3 4">
    <name type="scientific">Ridgeia piscesae</name>
    <name type="common">Tubeworm</name>
    <dbReference type="NCBI Taxonomy" id="27915"/>
    <lineage>
        <taxon>Eukaryota</taxon>
        <taxon>Metazoa</taxon>
        <taxon>Spiralia</taxon>
        <taxon>Lophotrochozoa</taxon>
        <taxon>Annelida</taxon>
        <taxon>Polychaeta</taxon>
        <taxon>Sedentaria</taxon>
        <taxon>Canalipalpata</taxon>
        <taxon>Sabellida</taxon>
        <taxon>Siboglinidae</taxon>
        <taxon>Ridgeia</taxon>
    </lineage>
</organism>
<evidence type="ECO:0000256" key="2">
    <source>
        <dbReference type="SAM" id="MobiDB-lite"/>
    </source>
</evidence>
<feature type="region of interest" description="Disordered" evidence="2">
    <location>
        <begin position="48"/>
        <end position="69"/>
    </location>
</feature>
<sequence length="378" mass="41509">MLSSTTPQTLSDLYMPSAGAPWTGLSASLLSPLAKSNSYPNVASSLSSSTPMAMTNPPGGTFRQGFSSSTPYPPPDCYTGCDNTSLSMLHDKINMQSKGIENLTNTVRRLEEERNFYYRTVRDLRDELTHLNRHVTDNRGDAHSDQKVELWQREVTQDIHSLQQQVRSRGTDDNASSQVAALARDLHELKIHLHDECESMKRTIDGVKSRLGKVEMDVNVLRSGNADLTLKQQMAEECTLKMTNGHKSVAAEVSRMVKDRKENKLDITELKSSLRTVRAKLGHIEARMYAGVGTPGKVPHGADFDNLLSPDTSDLDLDLSSSDGGGFDGCELDSHDFTMSGDDVKLKPGTETFLESADLDLSTTDLTSGDPLDINDLT</sequence>
<evidence type="ECO:0000313" key="3">
    <source>
        <dbReference type="EMBL" id="KAK2191876.1"/>
    </source>
</evidence>
<proteinExistence type="predicted"/>
<comment type="caution">
    <text evidence="3">The sequence shown here is derived from an EMBL/GenBank/DDBJ whole genome shotgun (WGS) entry which is preliminary data.</text>
</comment>
<name>A0AAD9UJQ5_RIDPI</name>
<keyword evidence="4" id="KW-1185">Reference proteome</keyword>
<protein>
    <submittedName>
        <fullName evidence="3">Uncharacterized protein</fullName>
    </submittedName>
</protein>
<gene>
    <name evidence="3" type="ORF">NP493_43g00030</name>
</gene>
<dbReference type="PANTHER" id="PTHR34533:SF3">
    <property type="entry name" value="BICD FAMILY-LIKE CARGO ADAPTER 2"/>
    <property type="match status" value="1"/>
</dbReference>
<evidence type="ECO:0000256" key="1">
    <source>
        <dbReference type="SAM" id="Coils"/>
    </source>
</evidence>
<dbReference type="EMBL" id="JAODUO010000043">
    <property type="protein sequence ID" value="KAK2191876.1"/>
    <property type="molecule type" value="Genomic_DNA"/>
</dbReference>
<dbReference type="AlphaFoldDB" id="A0AAD9UJQ5"/>
<dbReference type="InterPro" id="IPR039284">
    <property type="entry name" value="CCDC159/163"/>
</dbReference>
<reference evidence="3" key="1">
    <citation type="journal article" date="2023" name="Mol. Biol. Evol.">
        <title>Third-Generation Sequencing Reveals the Adaptive Role of the Epigenome in Three Deep-Sea Polychaetes.</title>
        <authorList>
            <person name="Perez M."/>
            <person name="Aroh O."/>
            <person name="Sun Y."/>
            <person name="Lan Y."/>
            <person name="Juniper S.K."/>
            <person name="Young C.R."/>
            <person name="Angers B."/>
            <person name="Qian P.Y."/>
        </authorList>
    </citation>
    <scope>NUCLEOTIDE SEQUENCE</scope>
    <source>
        <strain evidence="3">R07B-5</strain>
    </source>
</reference>
<accession>A0AAD9UJQ5</accession>